<proteinExistence type="predicted"/>
<dbReference type="SUPFAM" id="SSF63707">
    <property type="entry name" value="Ganglioside M2 (gm2) activator"/>
    <property type="match status" value="1"/>
</dbReference>
<dbReference type="InParanoid" id="D6WXJ8"/>
<dbReference type="Gene3D" id="2.70.220.10">
    <property type="entry name" value="Ganglioside GM2 activator"/>
    <property type="match status" value="1"/>
</dbReference>
<feature type="chain" id="PRO_5003090061" description="MD-2-related lipid-recognition domain-containing protein" evidence="2">
    <location>
        <begin position="23"/>
        <end position="188"/>
    </location>
</feature>
<gene>
    <name evidence="3" type="primary">GLEAN_05553</name>
    <name evidence="3" type="ORF">TcasGA2_TC005553</name>
</gene>
<accession>D6WXJ8</accession>
<dbReference type="KEGG" id="tca:107398505"/>
<dbReference type="InterPro" id="IPR036846">
    <property type="entry name" value="GM2-AP_sf"/>
</dbReference>
<reference evidence="3 4" key="2">
    <citation type="journal article" date="2010" name="Nucleic Acids Res.">
        <title>BeetleBase in 2010: revisions to provide comprehensive genomic information for Tribolium castaneum.</title>
        <authorList>
            <person name="Kim H.S."/>
            <person name="Murphy T."/>
            <person name="Xia J."/>
            <person name="Caragea D."/>
            <person name="Park Y."/>
            <person name="Beeman R.W."/>
            <person name="Lorenzen M.D."/>
            <person name="Butcher S."/>
            <person name="Manak J.R."/>
            <person name="Brown S.J."/>
        </authorList>
    </citation>
    <scope>GENOME REANNOTATION</scope>
    <source>
        <strain evidence="3 4">Georgia GA2</strain>
    </source>
</reference>
<keyword evidence="4" id="KW-1185">Reference proteome</keyword>
<dbReference type="OrthoDB" id="6661750at2759"/>
<organism evidence="3 4">
    <name type="scientific">Tribolium castaneum</name>
    <name type="common">Red flour beetle</name>
    <dbReference type="NCBI Taxonomy" id="7070"/>
    <lineage>
        <taxon>Eukaryota</taxon>
        <taxon>Metazoa</taxon>
        <taxon>Ecdysozoa</taxon>
        <taxon>Arthropoda</taxon>
        <taxon>Hexapoda</taxon>
        <taxon>Insecta</taxon>
        <taxon>Pterygota</taxon>
        <taxon>Neoptera</taxon>
        <taxon>Endopterygota</taxon>
        <taxon>Coleoptera</taxon>
        <taxon>Polyphaga</taxon>
        <taxon>Cucujiformia</taxon>
        <taxon>Tenebrionidae</taxon>
        <taxon>Tenebrionidae incertae sedis</taxon>
        <taxon>Tribolium</taxon>
    </lineage>
</organism>
<dbReference type="PANTHER" id="PTHR21112">
    <property type="entry name" value="CHEMOSENSORY PROTEIN A 29A-RELATED"/>
    <property type="match status" value="1"/>
</dbReference>
<dbReference type="PhylomeDB" id="D6WXJ8"/>
<evidence type="ECO:0000256" key="2">
    <source>
        <dbReference type="SAM" id="SignalP"/>
    </source>
</evidence>
<dbReference type="AlphaFoldDB" id="D6WXJ8"/>
<sequence>MSFQLLRPILCLIFFTPKTTNANFLTSKFKADLETGYLCPDNDKLEVPIRLFRIDRFNRTHRAISIDFTFAKPLDETAEGAIFVEKYTEGDWKMLPSLTWQKDPCNSIGMRYGRESMIRTGKALGWKNPDKCPIPAGNYSMIRHPFITYYDTPFWPGRFRVQMVMRRIATKRKIFCTMTIMNFVETVN</sequence>
<dbReference type="HOGENOM" id="CLU_1654421_0_0_1"/>
<feature type="signal peptide" evidence="2">
    <location>
        <begin position="1"/>
        <end position="22"/>
    </location>
</feature>
<evidence type="ECO:0000313" key="4">
    <source>
        <dbReference type="Proteomes" id="UP000007266"/>
    </source>
</evidence>
<evidence type="ECO:0000256" key="1">
    <source>
        <dbReference type="ARBA" id="ARBA00022729"/>
    </source>
</evidence>
<evidence type="ECO:0000313" key="3">
    <source>
        <dbReference type="EMBL" id="EFA07971.1"/>
    </source>
</evidence>
<dbReference type="EMBL" id="KQ971361">
    <property type="protein sequence ID" value="EFA07971.1"/>
    <property type="molecule type" value="Genomic_DNA"/>
</dbReference>
<protein>
    <recommendedName>
        <fullName evidence="5">MD-2-related lipid-recognition domain-containing protein</fullName>
    </recommendedName>
</protein>
<reference evidence="3 4" key="1">
    <citation type="journal article" date="2008" name="Nature">
        <title>The genome of the model beetle and pest Tribolium castaneum.</title>
        <authorList>
            <consortium name="Tribolium Genome Sequencing Consortium"/>
            <person name="Richards S."/>
            <person name="Gibbs R.A."/>
            <person name="Weinstock G.M."/>
            <person name="Brown S.J."/>
            <person name="Denell R."/>
            <person name="Beeman R.W."/>
            <person name="Gibbs R."/>
            <person name="Beeman R.W."/>
            <person name="Brown S.J."/>
            <person name="Bucher G."/>
            <person name="Friedrich M."/>
            <person name="Grimmelikhuijzen C.J."/>
            <person name="Klingler M."/>
            <person name="Lorenzen M."/>
            <person name="Richards S."/>
            <person name="Roth S."/>
            <person name="Schroder R."/>
            <person name="Tautz D."/>
            <person name="Zdobnov E.M."/>
            <person name="Muzny D."/>
            <person name="Gibbs R.A."/>
            <person name="Weinstock G.M."/>
            <person name="Attaway T."/>
            <person name="Bell S."/>
            <person name="Buhay C.J."/>
            <person name="Chandrabose M.N."/>
            <person name="Chavez D."/>
            <person name="Clerk-Blankenburg K.P."/>
            <person name="Cree A."/>
            <person name="Dao M."/>
            <person name="Davis C."/>
            <person name="Chacko J."/>
            <person name="Dinh H."/>
            <person name="Dugan-Rocha S."/>
            <person name="Fowler G."/>
            <person name="Garner T.T."/>
            <person name="Garnes J."/>
            <person name="Gnirke A."/>
            <person name="Hawes A."/>
            <person name="Hernandez J."/>
            <person name="Hines S."/>
            <person name="Holder M."/>
            <person name="Hume J."/>
            <person name="Jhangiani S.N."/>
            <person name="Joshi V."/>
            <person name="Khan Z.M."/>
            <person name="Jackson L."/>
            <person name="Kovar C."/>
            <person name="Kowis A."/>
            <person name="Lee S."/>
            <person name="Lewis L.R."/>
            <person name="Margolis J."/>
            <person name="Morgan M."/>
            <person name="Nazareth L.V."/>
            <person name="Nguyen N."/>
            <person name="Okwuonu G."/>
            <person name="Parker D."/>
            <person name="Richards S."/>
            <person name="Ruiz S.J."/>
            <person name="Santibanez J."/>
            <person name="Savard J."/>
            <person name="Scherer S.E."/>
            <person name="Schneider B."/>
            <person name="Sodergren E."/>
            <person name="Tautz D."/>
            <person name="Vattahil S."/>
            <person name="Villasana D."/>
            <person name="White C.S."/>
            <person name="Wright R."/>
            <person name="Park Y."/>
            <person name="Beeman R.W."/>
            <person name="Lord J."/>
            <person name="Oppert B."/>
            <person name="Lorenzen M."/>
            <person name="Brown S."/>
            <person name="Wang L."/>
            <person name="Savard J."/>
            <person name="Tautz D."/>
            <person name="Richards S."/>
            <person name="Weinstock G."/>
            <person name="Gibbs R.A."/>
            <person name="Liu Y."/>
            <person name="Worley K."/>
            <person name="Weinstock G."/>
            <person name="Elsik C.G."/>
            <person name="Reese J.T."/>
            <person name="Elhaik E."/>
            <person name="Landan G."/>
            <person name="Graur D."/>
            <person name="Arensburger P."/>
            <person name="Atkinson P."/>
            <person name="Beeman R.W."/>
            <person name="Beidler J."/>
            <person name="Brown S.J."/>
            <person name="Demuth J.P."/>
            <person name="Drury D.W."/>
            <person name="Du Y.Z."/>
            <person name="Fujiwara H."/>
            <person name="Lorenzen M."/>
            <person name="Maselli V."/>
            <person name="Osanai M."/>
            <person name="Park Y."/>
            <person name="Robertson H.M."/>
            <person name="Tu Z."/>
            <person name="Wang J.J."/>
            <person name="Wang S."/>
            <person name="Richards S."/>
            <person name="Song H."/>
            <person name="Zhang L."/>
            <person name="Sodergren E."/>
            <person name="Werner D."/>
            <person name="Stanke M."/>
            <person name="Morgenstern B."/>
            <person name="Solovyev V."/>
            <person name="Kosarev P."/>
            <person name="Brown G."/>
            <person name="Chen H.C."/>
            <person name="Ermolaeva O."/>
            <person name="Hlavina W."/>
            <person name="Kapustin Y."/>
            <person name="Kiryutin B."/>
            <person name="Kitts P."/>
            <person name="Maglott D."/>
            <person name="Pruitt K."/>
            <person name="Sapojnikov V."/>
            <person name="Souvorov A."/>
            <person name="Mackey A.J."/>
            <person name="Waterhouse R.M."/>
            <person name="Wyder S."/>
            <person name="Zdobnov E.M."/>
            <person name="Zdobnov E.M."/>
            <person name="Wyder S."/>
            <person name="Kriventseva E.V."/>
            <person name="Kadowaki T."/>
            <person name="Bork P."/>
            <person name="Aranda M."/>
            <person name="Bao R."/>
            <person name="Beermann A."/>
            <person name="Berns N."/>
            <person name="Bolognesi R."/>
            <person name="Bonneton F."/>
            <person name="Bopp D."/>
            <person name="Brown S.J."/>
            <person name="Bucher G."/>
            <person name="Butts T."/>
            <person name="Chaumot A."/>
            <person name="Denell R.E."/>
            <person name="Ferrier D.E."/>
            <person name="Friedrich M."/>
            <person name="Gordon C.M."/>
            <person name="Jindra M."/>
            <person name="Klingler M."/>
            <person name="Lan Q."/>
            <person name="Lattorff H.M."/>
            <person name="Laudet V."/>
            <person name="von Levetsow C."/>
            <person name="Liu Z."/>
            <person name="Lutz R."/>
            <person name="Lynch J.A."/>
            <person name="da Fonseca R.N."/>
            <person name="Posnien N."/>
            <person name="Reuter R."/>
            <person name="Roth S."/>
            <person name="Savard J."/>
            <person name="Schinko J.B."/>
            <person name="Schmitt C."/>
            <person name="Schoppmeier M."/>
            <person name="Schroder R."/>
            <person name="Shippy T.D."/>
            <person name="Simonnet F."/>
            <person name="Marques-Souza H."/>
            <person name="Tautz D."/>
            <person name="Tomoyasu Y."/>
            <person name="Trauner J."/>
            <person name="Van der Zee M."/>
            <person name="Vervoort M."/>
            <person name="Wittkopp N."/>
            <person name="Wimmer E.A."/>
            <person name="Yang X."/>
            <person name="Jones A.K."/>
            <person name="Sattelle D.B."/>
            <person name="Ebert P.R."/>
            <person name="Nelson D."/>
            <person name="Scott J.G."/>
            <person name="Beeman R.W."/>
            <person name="Muthukrishnan S."/>
            <person name="Kramer K.J."/>
            <person name="Arakane Y."/>
            <person name="Beeman R.W."/>
            <person name="Zhu Q."/>
            <person name="Hogenkamp D."/>
            <person name="Dixit R."/>
            <person name="Oppert B."/>
            <person name="Jiang H."/>
            <person name="Zou Z."/>
            <person name="Marshall J."/>
            <person name="Elpidina E."/>
            <person name="Vinokurov K."/>
            <person name="Oppert C."/>
            <person name="Zou Z."/>
            <person name="Evans J."/>
            <person name="Lu Z."/>
            <person name="Zhao P."/>
            <person name="Sumathipala N."/>
            <person name="Altincicek B."/>
            <person name="Vilcinskas A."/>
            <person name="Williams M."/>
            <person name="Hultmark D."/>
            <person name="Hetru C."/>
            <person name="Jiang H."/>
            <person name="Grimmelikhuijzen C.J."/>
            <person name="Hauser F."/>
            <person name="Cazzamali G."/>
            <person name="Williamson M."/>
            <person name="Park Y."/>
            <person name="Li B."/>
            <person name="Tanaka Y."/>
            <person name="Predel R."/>
            <person name="Neupert S."/>
            <person name="Schachtner J."/>
            <person name="Verleyen P."/>
            <person name="Raible F."/>
            <person name="Bork P."/>
            <person name="Friedrich M."/>
            <person name="Walden K.K."/>
            <person name="Robertson H.M."/>
            <person name="Angeli S."/>
            <person name="Foret S."/>
            <person name="Bucher G."/>
            <person name="Schuetz S."/>
            <person name="Maleszka R."/>
            <person name="Wimmer E.A."/>
            <person name="Beeman R.W."/>
            <person name="Lorenzen M."/>
            <person name="Tomoyasu Y."/>
            <person name="Miller S.C."/>
            <person name="Grossmann D."/>
            <person name="Bucher G."/>
        </authorList>
    </citation>
    <scope>NUCLEOTIDE SEQUENCE [LARGE SCALE GENOMIC DNA]</scope>
    <source>
        <strain evidence="3 4">Georgia GA2</strain>
    </source>
</reference>
<evidence type="ECO:0008006" key="5">
    <source>
        <dbReference type="Google" id="ProtNLM"/>
    </source>
</evidence>
<name>D6WXJ8_TRICA</name>
<keyword evidence="1 2" id="KW-0732">Signal</keyword>
<dbReference type="PANTHER" id="PTHR21112:SF0">
    <property type="entry name" value="CHEMOSENSORY PROTEIN A 29A-RELATED"/>
    <property type="match status" value="1"/>
</dbReference>
<dbReference type="Proteomes" id="UP000007266">
    <property type="component" value="Linkage group 8"/>
</dbReference>